<sequence>MASDILGPSTAEIRENLVTTAVKFLSNPNVQRCTMESKERFLRSKGLTDAEIAKAIEKCGEFLDVPTLASELMLFNHSRRSWFRERILPLIVYGGVIYGCYWFYK</sequence>
<dbReference type="KEGG" id="dpl:KGM_206311A"/>
<evidence type="ECO:0000313" key="14">
    <source>
        <dbReference type="Proteomes" id="UP000007151"/>
    </source>
</evidence>
<dbReference type="Pfam" id="PF04695">
    <property type="entry name" value="Pex14_N"/>
    <property type="match status" value="1"/>
</dbReference>
<proteinExistence type="inferred from homology"/>
<evidence type="ECO:0000256" key="9">
    <source>
        <dbReference type="ARBA" id="ARBA00046271"/>
    </source>
</evidence>
<dbReference type="GO" id="GO:0016560">
    <property type="term" value="P:protein import into peroxisome matrix, docking"/>
    <property type="evidence" value="ECO:0007669"/>
    <property type="project" value="UniProtKB-UniRule"/>
</dbReference>
<dbReference type="Gene3D" id="1.10.10.10">
    <property type="entry name" value="Winged helix-like DNA-binding domain superfamily/Winged helix DNA-binding domain"/>
    <property type="match status" value="1"/>
</dbReference>
<keyword evidence="11" id="KW-0812">Transmembrane</keyword>
<dbReference type="eggNOG" id="KOG2629">
    <property type="taxonomic scope" value="Eukaryota"/>
</dbReference>
<gene>
    <name evidence="13" type="ORF">KGM_206311A</name>
</gene>
<dbReference type="InterPro" id="IPR036388">
    <property type="entry name" value="WH-like_DNA-bd_sf"/>
</dbReference>
<dbReference type="InterPro" id="IPR025655">
    <property type="entry name" value="PEX14"/>
</dbReference>
<keyword evidence="3 10" id="KW-0653">Protein transport</keyword>
<keyword evidence="4" id="KW-0811">Translocation</keyword>
<keyword evidence="14" id="KW-1185">Reference proteome</keyword>
<keyword evidence="5 10" id="KW-0472">Membrane</keyword>
<feature type="non-terminal residue" evidence="13">
    <location>
        <position position="105"/>
    </location>
</feature>
<dbReference type="AlphaFoldDB" id="A0A212EW61"/>
<dbReference type="Proteomes" id="UP000007151">
    <property type="component" value="Unassembled WGS sequence"/>
</dbReference>
<dbReference type="STRING" id="278856.A0A212EW61"/>
<evidence type="ECO:0000256" key="2">
    <source>
        <dbReference type="ARBA" id="ARBA00022448"/>
    </source>
</evidence>
<evidence type="ECO:0000256" key="7">
    <source>
        <dbReference type="ARBA" id="ARBA00029502"/>
    </source>
</evidence>
<name>A0A212EW61_DANPL</name>
<keyword evidence="6 10" id="KW-0576">Peroxisome</keyword>
<evidence type="ECO:0000256" key="3">
    <source>
        <dbReference type="ARBA" id="ARBA00022927"/>
    </source>
</evidence>
<dbReference type="InterPro" id="IPR006785">
    <property type="entry name" value="Pex14_N"/>
</dbReference>
<evidence type="ECO:0000256" key="8">
    <source>
        <dbReference type="ARBA" id="ARBA00029691"/>
    </source>
</evidence>
<dbReference type="InParanoid" id="A0A212EW61"/>
<evidence type="ECO:0000256" key="5">
    <source>
        <dbReference type="ARBA" id="ARBA00023136"/>
    </source>
</evidence>
<evidence type="ECO:0000313" key="13">
    <source>
        <dbReference type="EMBL" id="OWR45738.1"/>
    </source>
</evidence>
<comment type="similarity">
    <text evidence="1 10">Belongs to the peroxin-14 family.</text>
</comment>
<feature type="domain" description="Peroxisome membrane anchor protein Pex14p N-terminal" evidence="12">
    <location>
        <begin position="14"/>
        <end position="57"/>
    </location>
</feature>
<evidence type="ECO:0000259" key="12">
    <source>
        <dbReference type="Pfam" id="PF04695"/>
    </source>
</evidence>
<protein>
    <recommendedName>
        <fullName evidence="7 10">Peroxisomal membrane protein PEX14</fullName>
    </recommendedName>
    <alternativeName>
        <fullName evidence="8 10">Peroxin-14</fullName>
    </alternativeName>
</protein>
<accession>A0A212EW61</accession>
<comment type="function">
    <text evidence="10">Component of the PEX13-PEX14 docking complex, a translocon channel that specifically mediates the import of peroxisomal cargo proteins bound to PEX5 receptor. The PEX13-PEX14 docking complex forms a large import pore which can be opened to a diameter of about 9 nm. Mechanistically, PEX5 receptor along with cargo proteins associates with the PEX14 subunit of the PEX13-PEX14 docking complex in the cytosol, leading to the insertion of the receptor into the organelle membrane with the concomitant translocation of the cargo into the peroxisome matrix.</text>
</comment>
<comment type="caution">
    <text evidence="13">The sequence shown here is derived from an EMBL/GenBank/DDBJ whole genome shotgun (WGS) entry which is preliminary data.</text>
</comment>
<dbReference type="PANTHER" id="PTHR23058">
    <property type="entry name" value="PEROXISOMAL MEMBRANE PROTEIN PEX14"/>
    <property type="match status" value="1"/>
</dbReference>
<keyword evidence="2 10" id="KW-0813">Transport</keyword>
<feature type="transmembrane region" description="Helical" evidence="11">
    <location>
        <begin position="87"/>
        <end position="104"/>
    </location>
</feature>
<dbReference type="PANTHER" id="PTHR23058:SF0">
    <property type="entry name" value="PEROXISOMAL MEMBRANE PROTEIN PEX14"/>
    <property type="match status" value="1"/>
</dbReference>
<dbReference type="GO" id="GO:1990429">
    <property type="term" value="C:peroxisomal importomer complex"/>
    <property type="evidence" value="ECO:0007669"/>
    <property type="project" value="TreeGrafter"/>
</dbReference>
<evidence type="ECO:0000256" key="4">
    <source>
        <dbReference type="ARBA" id="ARBA00023010"/>
    </source>
</evidence>
<reference evidence="13 14" key="1">
    <citation type="journal article" date="2011" name="Cell">
        <title>The monarch butterfly genome yields insights into long-distance migration.</title>
        <authorList>
            <person name="Zhan S."/>
            <person name="Merlin C."/>
            <person name="Boore J.L."/>
            <person name="Reppert S.M."/>
        </authorList>
    </citation>
    <scope>NUCLEOTIDE SEQUENCE [LARGE SCALE GENOMIC DNA]</scope>
    <source>
        <strain evidence="13">F-2</strain>
    </source>
</reference>
<dbReference type="GO" id="GO:0005778">
    <property type="term" value="C:peroxisomal membrane"/>
    <property type="evidence" value="ECO:0007669"/>
    <property type="project" value="UniProtKB-SubCell"/>
</dbReference>
<organism evidence="13 14">
    <name type="scientific">Danaus plexippus plexippus</name>
    <dbReference type="NCBI Taxonomy" id="278856"/>
    <lineage>
        <taxon>Eukaryota</taxon>
        <taxon>Metazoa</taxon>
        <taxon>Ecdysozoa</taxon>
        <taxon>Arthropoda</taxon>
        <taxon>Hexapoda</taxon>
        <taxon>Insecta</taxon>
        <taxon>Pterygota</taxon>
        <taxon>Neoptera</taxon>
        <taxon>Endopterygota</taxon>
        <taxon>Lepidoptera</taxon>
        <taxon>Glossata</taxon>
        <taxon>Ditrysia</taxon>
        <taxon>Papilionoidea</taxon>
        <taxon>Nymphalidae</taxon>
        <taxon>Danainae</taxon>
        <taxon>Danaini</taxon>
        <taxon>Danaina</taxon>
        <taxon>Danaus</taxon>
        <taxon>Danaus</taxon>
    </lineage>
</organism>
<evidence type="ECO:0000256" key="6">
    <source>
        <dbReference type="ARBA" id="ARBA00023140"/>
    </source>
</evidence>
<dbReference type="GO" id="GO:0005102">
    <property type="term" value="F:signaling receptor binding"/>
    <property type="evidence" value="ECO:0007669"/>
    <property type="project" value="TreeGrafter"/>
</dbReference>
<comment type="subcellular location">
    <subcellularLocation>
        <location evidence="9 10">Peroxisome membrane</location>
    </subcellularLocation>
</comment>
<evidence type="ECO:0000256" key="1">
    <source>
        <dbReference type="ARBA" id="ARBA00005443"/>
    </source>
</evidence>
<dbReference type="EMBL" id="AGBW02012064">
    <property type="protein sequence ID" value="OWR45738.1"/>
    <property type="molecule type" value="Genomic_DNA"/>
</dbReference>
<evidence type="ECO:0000256" key="11">
    <source>
        <dbReference type="SAM" id="Phobius"/>
    </source>
</evidence>
<evidence type="ECO:0000256" key="10">
    <source>
        <dbReference type="RuleBase" id="RU367032"/>
    </source>
</evidence>
<keyword evidence="11" id="KW-1133">Transmembrane helix</keyword>